<gene>
    <name evidence="1" type="ORF">CGC55_01065</name>
</gene>
<name>A0ABM6MH09_CAPSP</name>
<dbReference type="EMBL" id="CP022385">
    <property type="protein sequence ID" value="ATA83173.1"/>
    <property type="molecule type" value="Genomic_DNA"/>
</dbReference>
<evidence type="ECO:0000313" key="1">
    <source>
        <dbReference type="EMBL" id="ATA83173.1"/>
    </source>
</evidence>
<sequence>MAEKHIVVQGAICKCQYGQAPDTLKVLSHDKEYANDKDASKKRIATTKEIGGATLEKNTFGNCLKIGGNPPPPCKPVITEWKDFYNKVTLSNGGNILLEDSKAVCAIAGTPCIEIIDHGQRTEASAQNFKNVNKEIQRQINPLVNPQELFQRMELETGYGMSFQEEEKFWEESVDDKQEETIVTITITNISLGKTKIGVIGSEAYSNSGKRIQLDVDYYKVVVEDNKSKSKNIYHVTRDAPIMDTDNPITRKKIKRNLDNKVIEQEYLNVINSAFEPMDEFEFKVAVVPNYHGANAFALKNSKGDNKLKAYPVSLPSDKSWDFYRRKDRNYASEVMIHIGGALNSSGSTMGSVGCFTATNKDAGVNGMTNFFNDIRKRAPKDRLIKIVVQPRKNVKWQFQIEK</sequence>
<dbReference type="RefSeq" id="WP_002682166.1">
    <property type="nucleotide sequence ID" value="NZ_CP022385.1"/>
</dbReference>
<keyword evidence="2" id="KW-1185">Reference proteome</keyword>
<accession>A0ABM6MH09</accession>
<reference evidence="2" key="1">
    <citation type="submission" date="2017-06" db="EMBL/GenBank/DDBJ databases">
        <title>Capnocytophaga spp. assemblies.</title>
        <authorList>
            <person name="Gulvik C.A."/>
        </authorList>
    </citation>
    <scope>NUCLEOTIDE SEQUENCE [LARGE SCALE GENOMIC DNA]</scope>
    <source>
        <strain evidence="2">KC1668</strain>
    </source>
</reference>
<protein>
    <submittedName>
        <fullName evidence="1">DUF4280 domain-containing protein</fullName>
    </submittedName>
</protein>
<dbReference type="Pfam" id="PF14107">
    <property type="entry name" value="DUF4280"/>
    <property type="match status" value="1"/>
</dbReference>
<proteinExistence type="predicted"/>
<dbReference type="InterPro" id="IPR025460">
    <property type="entry name" value="DUF4280"/>
</dbReference>
<organism evidence="1 2">
    <name type="scientific">Capnocytophaga sputigena</name>
    <dbReference type="NCBI Taxonomy" id="1019"/>
    <lineage>
        <taxon>Bacteria</taxon>
        <taxon>Pseudomonadati</taxon>
        <taxon>Bacteroidota</taxon>
        <taxon>Flavobacteriia</taxon>
        <taxon>Flavobacteriales</taxon>
        <taxon>Flavobacteriaceae</taxon>
        <taxon>Capnocytophaga</taxon>
    </lineage>
</organism>
<dbReference type="Proteomes" id="UP000217301">
    <property type="component" value="Chromosome"/>
</dbReference>
<evidence type="ECO:0000313" key="2">
    <source>
        <dbReference type="Proteomes" id="UP000217301"/>
    </source>
</evidence>